<protein>
    <recommendedName>
        <fullName evidence="3">DUF2867 domain-containing protein</fullName>
    </recommendedName>
</protein>
<keyword evidence="2" id="KW-1185">Reference proteome</keyword>
<name>A0A1H3QYY5_9ACTN</name>
<dbReference type="EMBL" id="FNQB01000002">
    <property type="protein sequence ID" value="SDZ18453.1"/>
    <property type="molecule type" value="Genomic_DNA"/>
</dbReference>
<accession>A0A1H3QYY5</accession>
<organism evidence="1 2">
    <name type="scientific">Asanoa ishikariensis</name>
    <dbReference type="NCBI Taxonomy" id="137265"/>
    <lineage>
        <taxon>Bacteria</taxon>
        <taxon>Bacillati</taxon>
        <taxon>Actinomycetota</taxon>
        <taxon>Actinomycetes</taxon>
        <taxon>Micromonosporales</taxon>
        <taxon>Micromonosporaceae</taxon>
        <taxon>Asanoa</taxon>
    </lineage>
</organism>
<proteinExistence type="predicted"/>
<dbReference type="Proteomes" id="UP000199632">
    <property type="component" value="Unassembled WGS sequence"/>
</dbReference>
<evidence type="ECO:0008006" key="3">
    <source>
        <dbReference type="Google" id="ProtNLM"/>
    </source>
</evidence>
<dbReference type="AlphaFoldDB" id="A0A1H3QYY5"/>
<dbReference type="OrthoDB" id="4551029at2"/>
<sequence length="154" mass="17171">MTVVRTHDIPAPARALSSLDTIDYADHFTLATDAEATAEQWARAMFGNVPSPGEILIWRFILGLRLHQGRSPNTVAGWHIGARGDDWIRLEAQSWFLSGNLVVHAMAGRVSLWTFLHYDGPVGQHAWPPLSTIHRGLVPGVLRKAAARIRRRPR</sequence>
<evidence type="ECO:0000313" key="2">
    <source>
        <dbReference type="Proteomes" id="UP000199632"/>
    </source>
</evidence>
<gene>
    <name evidence="1" type="ORF">SAMN05421684_3301</name>
</gene>
<dbReference type="RefSeq" id="WP_090792579.1">
    <property type="nucleotide sequence ID" value="NZ_BOND01000008.1"/>
</dbReference>
<evidence type="ECO:0000313" key="1">
    <source>
        <dbReference type="EMBL" id="SDZ18453.1"/>
    </source>
</evidence>
<reference evidence="2" key="1">
    <citation type="submission" date="2016-10" db="EMBL/GenBank/DDBJ databases">
        <authorList>
            <person name="Varghese N."/>
            <person name="Submissions S."/>
        </authorList>
    </citation>
    <scope>NUCLEOTIDE SEQUENCE [LARGE SCALE GENOMIC DNA]</scope>
    <source>
        <strain evidence="2">DSM 44718</strain>
    </source>
</reference>
<dbReference type="STRING" id="137265.SAMN05421684_3301"/>